<dbReference type="AlphaFoldDB" id="C3MH54"/>
<dbReference type="SUPFAM" id="SSF54909">
    <property type="entry name" value="Dimeric alpha+beta barrel"/>
    <property type="match status" value="1"/>
</dbReference>
<dbReference type="GO" id="GO:0004497">
    <property type="term" value="F:monooxygenase activity"/>
    <property type="evidence" value="ECO:0007669"/>
    <property type="project" value="UniProtKB-KW"/>
</dbReference>
<dbReference type="HOGENOM" id="CLU_156590_2_0_5"/>
<dbReference type="EMBL" id="CP001389">
    <property type="protein sequence ID" value="ACP26340.1"/>
    <property type="molecule type" value="Genomic_DNA"/>
</dbReference>
<dbReference type="InterPro" id="IPR007138">
    <property type="entry name" value="ABM_dom"/>
</dbReference>
<evidence type="ECO:0000259" key="1">
    <source>
        <dbReference type="PROSITE" id="PS51725"/>
    </source>
</evidence>
<dbReference type="OrthoDB" id="9798157at2"/>
<keyword evidence="2" id="KW-0503">Monooxygenase</keyword>
<dbReference type="PROSITE" id="PS51725">
    <property type="entry name" value="ABM"/>
    <property type="match status" value="1"/>
</dbReference>
<dbReference type="InterPro" id="IPR011008">
    <property type="entry name" value="Dimeric_a/b-barrel"/>
</dbReference>
<dbReference type="Proteomes" id="UP000001054">
    <property type="component" value="Chromosome"/>
</dbReference>
<dbReference type="KEGG" id="rhi:NGR_c25830"/>
<protein>
    <submittedName>
        <fullName evidence="2">Antibiotic biosynthesis monooxygenase</fullName>
    </submittedName>
</protein>
<evidence type="ECO:0000313" key="2">
    <source>
        <dbReference type="EMBL" id="ACP26340.1"/>
    </source>
</evidence>
<dbReference type="STRING" id="394.NGR_c25830"/>
<sequence>MIVEIAEITVKPGSEKAFEAGVGKAAPLFLRAKGCHGLSLHRVVEIPTVYRLVVKWETVDNHIVDFRKSEDFQEWRRFVAAFFDGAPRVTHSEVVASYV</sequence>
<name>C3MH54_SINFN</name>
<organism evidence="2 3">
    <name type="scientific">Sinorhizobium fredii (strain NBRC 101917 / NGR234)</name>
    <dbReference type="NCBI Taxonomy" id="394"/>
    <lineage>
        <taxon>Bacteria</taxon>
        <taxon>Pseudomonadati</taxon>
        <taxon>Pseudomonadota</taxon>
        <taxon>Alphaproteobacteria</taxon>
        <taxon>Hyphomicrobiales</taxon>
        <taxon>Rhizobiaceae</taxon>
        <taxon>Sinorhizobium/Ensifer group</taxon>
        <taxon>Sinorhizobium</taxon>
    </lineage>
</organism>
<reference evidence="2 3" key="1">
    <citation type="journal article" date="2009" name="Appl. Environ. Microbiol.">
        <title>Rhizobium sp. strain NGR234 possesses a remarkable number of secretion systems.</title>
        <authorList>
            <person name="Schmeisser C."/>
            <person name="Liesegang H."/>
            <person name="Krysciak D."/>
            <person name="Bakkou N."/>
            <person name="Le Quere A."/>
            <person name="Wollherr A."/>
            <person name="Heinemeyer I."/>
            <person name="Morgenstern B."/>
            <person name="Pommerening-Roeser A."/>
            <person name="Flores M."/>
            <person name="Palacios R."/>
            <person name="Brenner S."/>
            <person name="Gottschalk G."/>
            <person name="Schmitz R.A."/>
            <person name="Broughton W.J."/>
            <person name="Perret X."/>
            <person name="Strittmatter A.W."/>
            <person name="Streit W.R."/>
        </authorList>
    </citation>
    <scope>NUCLEOTIDE SEQUENCE [LARGE SCALE GENOMIC DNA]</scope>
    <source>
        <strain evidence="3">NBRC 101917 / NGR234</strain>
    </source>
</reference>
<evidence type="ECO:0000313" key="3">
    <source>
        <dbReference type="Proteomes" id="UP000001054"/>
    </source>
</evidence>
<dbReference type="PATRIC" id="fig|394.7.peg.5404"/>
<proteinExistence type="predicted"/>
<keyword evidence="3" id="KW-1185">Reference proteome</keyword>
<dbReference type="eggNOG" id="COG2329">
    <property type="taxonomic scope" value="Bacteria"/>
</dbReference>
<keyword evidence="2" id="KW-0560">Oxidoreductase</keyword>
<dbReference type="RefSeq" id="WP_012709097.1">
    <property type="nucleotide sequence ID" value="NC_012587.1"/>
</dbReference>
<feature type="domain" description="ABM" evidence="1">
    <location>
        <begin position="2"/>
        <end position="94"/>
    </location>
</feature>
<gene>
    <name evidence="2" type="ordered locus">NGR_c25830</name>
</gene>
<accession>C3MH54</accession>
<dbReference type="Pfam" id="PF03992">
    <property type="entry name" value="ABM"/>
    <property type="match status" value="1"/>
</dbReference>
<dbReference type="Gene3D" id="3.30.70.100">
    <property type="match status" value="1"/>
</dbReference>